<organism evidence="2 3">
    <name type="scientific">Pseudomonas morbosilactucae</name>
    <dbReference type="NCBI Taxonomy" id="2938197"/>
    <lineage>
        <taxon>Bacteria</taxon>
        <taxon>Pseudomonadati</taxon>
        <taxon>Pseudomonadota</taxon>
        <taxon>Gammaproteobacteria</taxon>
        <taxon>Pseudomonadales</taxon>
        <taxon>Pseudomonadaceae</taxon>
        <taxon>Pseudomonas</taxon>
    </lineage>
</organism>
<protein>
    <submittedName>
        <fullName evidence="2">Uncharacterized protein</fullName>
    </submittedName>
</protein>
<name>A0A9X1YU71_9PSED</name>
<reference evidence="2 3" key="1">
    <citation type="journal article" date="2022" name="Int. J. Syst. Evol. Microbiol.">
        <title>Pseudomonas aegrilactucae sp. nov. and Pseudomonas morbosilactucae sp. nov., pathogens causing bacterial rot of lettuce in Japan.</title>
        <authorList>
            <person name="Sawada H."/>
            <person name="Fujikawa T."/>
            <person name="Satou M."/>
        </authorList>
    </citation>
    <scope>NUCLEOTIDE SEQUENCE [LARGE SCALE GENOMIC DNA]</scope>
    <source>
        <strain evidence="2 3">MAFF 302030</strain>
    </source>
</reference>
<keyword evidence="1" id="KW-1133">Transmembrane helix</keyword>
<accession>A0A9X1YU71</accession>
<dbReference type="AlphaFoldDB" id="A0A9X1YU71"/>
<keyword evidence="1" id="KW-0472">Membrane</keyword>
<reference evidence="2 3" key="2">
    <citation type="journal article" date="2023" name="Plant Pathol.">
        <title>Dismantling and reorganizing Pseudomonas marginalis sensu#lato.</title>
        <authorList>
            <person name="Sawada H."/>
            <person name="Fujikawa T."/>
            <person name="Satou M."/>
        </authorList>
    </citation>
    <scope>NUCLEOTIDE SEQUENCE [LARGE SCALE GENOMIC DNA]</scope>
    <source>
        <strain evidence="2 3">MAFF 302030</strain>
    </source>
</reference>
<dbReference type="Proteomes" id="UP001155059">
    <property type="component" value="Unassembled WGS sequence"/>
</dbReference>
<comment type="caution">
    <text evidence="2">The sequence shown here is derived from an EMBL/GenBank/DDBJ whole genome shotgun (WGS) entry which is preliminary data.</text>
</comment>
<keyword evidence="1" id="KW-0812">Transmembrane</keyword>
<feature type="transmembrane region" description="Helical" evidence="1">
    <location>
        <begin position="185"/>
        <end position="205"/>
    </location>
</feature>
<evidence type="ECO:0000313" key="3">
    <source>
        <dbReference type="Proteomes" id="UP001155059"/>
    </source>
</evidence>
<feature type="transmembrane region" description="Helical" evidence="1">
    <location>
        <begin position="84"/>
        <end position="113"/>
    </location>
</feature>
<evidence type="ECO:0000256" key="1">
    <source>
        <dbReference type="SAM" id="Phobius"/>
    </source>
</evidence>
<proteinExistence type="predicted"/>
<dbReference type="EMBL" id="JALQCW010000023">
    <property type="protein sequence ID" value="MCK9798288.1"/>
    <property type="molecule type" value="Genomic_DNA"/>
</dbReference>
<evidence type="ECO:0000313" key="2">
    <source>
        <dbReference type="EMBL" id="MCK9798288.1"/>
    </source>
</evidence>
<gene>
    <name evidence="2" type="ORF">M1B34_11270</name>
</gene>
<dbReference type="RefSeq" id="WP_268265176.1">
    <property type="nucleotide sequence ID" value="NZ_JALQCW010000023.1"/>
</dbReference>
<sequence>MDDGKGITEEFWSKTVSDDAKMLWRVGSRGMTFLAALLLPKTGFKGVDIAVGVLTMLIPLLVIETQRAYSKFSPGFLARVIRACVFASGIAMACLGLLIYFGIVLPLVSGIGLHFFQQSVSLNEDPHNNVQLMMFWWMAGLTVVALVYSVVSNFRETKIFEIVYHLPRNKVEELMRGRPLRASNWPMFVWFELSVLVVSCLYTFMAAQTALLVVNGLQQVLELLEGRL</sequence>
<feature type="transmembrane region" description="Helical" evidence="1">
    <location>
        <begin position="133"/>
        <end position="151"/>
    </location>
</feature>
<feature type="transmembrane region" description="Helical" evidence="1">
    <location>
        <begin position="46"/>
        <end position="63"/>
    </location>
</feature>